<evidence type="ECO:0000313" key="3">
    <source>
        <dbReference type="Proteomes" id="UP001341820"/>
    </source>
</evidence>
<dbReference type="CDD" id="cd03025">
    <property type="entry name" value="DsbA_FrnE_like"/>
    <property type="match status" value="1"/>
</dbReference>
<evidence type="ECO:0000313" key="2">
    <source>
        <dbReference type="EMBL" id="MED4130527.1"/>
    </source>
</evidence>
<protein>
    <submittedName>
        <fullName evidence="2">DsbA family protein</fullName>
    </submittedName>
</protein>
<sequence length="208" mass="23028">MNNKGLSLVYVWDAYCGWCYGFSDSLKAFHASHPELKLTVLSGGLFIGSKKSSIGSYPHIPEANKRIHKLTGAEFGEKYEKLLEEGSFVLDSEAAARGLSALKYFAPDKAYKLASEMQIKFYVEGKSLSSEKTYLEIARNNSLDADAVINRFNSNISAKDAYNEFEQVQALGIHSFPTLLLKKGDELIPLGGGVMTNEKLEIRLNEAM</sequence>
<dbReference type="EMBL" id="JAROAS010000070">
    <property type="protein sequence ID" value="MED4130527.1"/>
    <property type="molecule type" value="Genomic_DNA"/>
</dbReference>
<dbReference type="InterPro" id="IPR036249">
    <property type="entry name" value="Thioredoxin-like_sf"/>
</dbReference>
<dbReference type="Pfam" id="PF01323">
    <property type="entry name" value="DSBA"/>
    <property type="match status" value="1"/>
</dbReference>
<organism evidence="2 3">
    <name type="scientific">Shouchella miscanthi</name>
    <dbReference type="NCBI Taxonomy" id="2598861"/>
    <lineage>
        <taxon>Bacteria</taxon>
        <taxon>Bacillati</taxon>
        <taxon>Bacillota</taxon>
        <taxon>Bacilli</taxon>
        <taxon>Bacillales</taxon>
        <taxon>Bacillaceae</taxon>
        <taxon>Shouchella</taxon>
    </lineage>
</organism>
<keyword evidence="3" id="KW-1185">Reference proteome</keyword>
<evidence type="ECO:0000259" key="1">
    <source>
        <dbReference type="Pfam" id="PF01323"/>
    </source>
</evidence>
<dbReference type="InterPro" id="IPR001853">
    <property type="entry name" value="DSBA-like_thioredoxin_dom"/>
</dbReference>
<dbReference type="Proteomes" id="UP001341820">
    <property type="component" value="Unassembled WGS sequence"/>
</dbReference>
<reference evidence="2 3" key="1">
    <citation type="submission" date="2023-03" db="EMBL/GenBank/DDBJ databases">
        <title>Bacillus Genome Sequencing.</title>
        <authorList>
            <person name="Dunlap C."/>
        </authorList>
    </citation>
    <scope>NUCLEOTIDE SEQUENCE [LARGE SCALE GENOMIC DNA]</scope>
    <source>
        <strain evidence="2 3">B-4107</strain>
    </source>
</reference>
<dbReference type="Gene3D" id="1.10.472.60">
    <property type="entry name" value="putative protein disulfide isomerase domain"/>
    <property type="match status" value="1"/>
</dbReference>
<dbReference type="RefSeq" id="WP_328239090.1">
    <property type="nucleotide sequence ID" value="NZ_JAROAS010000070.1"/>
</dbReference>
<comment type="caution">
    <text evidence="2">The sequence shown here is derived from an EMBL/GenBank/DDBJ whole genome shotgun (WGS) entry which is preliminary data.</text>
</comment>
<gene>
    <name evidence="2" type="ORF">P5F74_20655</name>
</gene>
<accession>A0ABU6NQQ5</accession>
<proteinExistence type="predicted"/>
<name>A0ABU6NQQ5_9BACI</name>
<feature type="domain" description="DSBA-like thioredoxin" evidence="1">
    <location>
        <begin position="11"/>
        <end position="185"/>
    </location>
</feature>
<dbReference type="Gene3D" id="3.40.30.10">
    <property type="entry name" value="Glutaredoxin"/>
    <property type="match status" value="1"/>
</dbReference>
<dbReference type="SUPFAM" id="SSF52833">
    <property type="entry name" value="Thioredoxin-like"/>
    <property type="match status" value="1"/>
</dbReference>